<protein>
    <submittedName>
        <fullName evidence="1 3">Uncharacterized protein</fullName>
    </submittedName>
</protein>
<reference evidence="1 2" key="2">
    <citation type="submission" date="2018-11" db="EMBL/GenBank/DDBJ databases">
        <authorList>
            <consortium name="Pathogen Informatics"/>
        </authorList>
    </citation>
    <scope>NUCLEOTIDE SEQUENCE [LARGE SCALE GENOMIC DNA]</scope>
    <source>
        <strain evidence="1 2">NST_G2</strain>
    </source>
</reference>
<dbReference type="AlphaFoldDB" id="A0A183TAF3"/>
<dbReference type="Proteomes" id="UP000275846">
    <property type="component" value="Unassembled WGS sequence"/>
</dbReference>
<name>A0A183TAF3_SCHSO</name>
<evidence type="ECO:0000313" key="3">
    <source>
        <dbReference type="WBParaSite" id="SSLN_0001395501-mRNA-1"/>
    </source>
</evidence>
<evidence type="ECO:0000313" key="1">
    <source>
        <dbReference type="EMBL" id="VDL99836.1"/>
    </source>
</evidence>
<organism evidence="3">
    <name type="scientific">Schistocephalus solidus</name>
    <name type="common">Tapeworm</name>
    <dbReference type="NCBI Taxonomy" id="70667"/>
    <lineage>
        <taxon>Eukaryota</taxon>
        <taxon>Metazoa</taxon>
        <taxon>Spiralia</taxon>
        <taxon>Lophotrochozoa</taxon>
        <taxon>Platyhelminthes</taxon>
        <taxon>Cestoda</taxon>
        <taxon>Eucestoda</taxon>
        <taxon>Diphyllobothriidea</taxon>
        <taxon>Diphyllobothriidae</taxon>
        <taxon>Schistocephalus</taxon>
    </lineage>
</organism>
<accession>A0A183TAF3</accession>
<keyword evidence="2" id="KW-1185">Reference proteome</keyword>
<reference evidence="3" key="1">
    <citation type="submission" date="2016-06" db="UniProtKB">
        <authorList>
            <consortium name="WormBaseParasite"/>
        </authorList>
    </citation>
    <scope>IDENTIFICATION</scope>
</reference>
<sequence length="108" mass="12090">MRSLGHFVELSSGPEFNLLQTCIASAYNPRKNRPERRTALVARELAQYKVDSAALNETRFSEQGQLEEVGAGYTFFWSGRPEAQQCDASVAFAIRKDIVEDCPICCRA</sequence>
<evidence type="ECO:0000313" key="2">
    <source>
        <dbReference type="Proteomes" id="UP000275846"/>
    </source>
</evidence>
<dbReference type="WBParaSite" id="SSLN_0001395501-mRNA-1">
    <property type="protein sequence ID" value="SSLN_0001395501-mRNA-1"/>
    <property type="gene ID" value="SSLN_0001395501"/>
</dbReference>
<proteinExistence type="predicted"/>
<gene>
    <name evidence="1" type="ORF">SSLN_LOCUS13451</name>
</gene>
<dbReference type="EMBL" id="UYSU01038098">
    <property type="protein sequence ID" value="VDL99836.1"/>
    <property type="molecule type" value="Genomic_DNA"/>
</dbReference>